<evidence type="ECO:0000256" key="1">
    <source>
        <dbReference type="SAM" id="MobiDB-lite"/>
    </source>
</evidence>
<evidence type="ECO:0000313" key="2">
    <source>
        <dbReference type="EMBL" id="CAD2218262.1"/>
    </source>
</evidence>
<reference evidence="2 3" key="1">
    <citation type="submission" date="2020-08" db="EMBL/GenBank/DDBJ databases">
        <authorList>
            <person name="Newling K."/>
            <person name="Davey J."/>
            <person name="Forrester S."/>
        </authorList>
    </citation>
    <scope>NUCLEOTIDE SEQUENCE [LARGE SCALE GENOMIC DNA]</scope>
    <source>
        <strain evidence="3">Crithidia deanei Carvalho (ATCC PRA-265)</strain>
    </source>
</reference>
<organism evidence="2 3">
    <name type="scientific">Angomonas deanei</name>
    <dbReference type="NCBI Taxonomy" id="59799"/>
    <lineage>
        <taxon>Eukaryota</taxon>
        <taxon>Discoba</taxon>
        <taxon>Euglenozoa</taxon>
        <taxon>Kinetoplastea</taxon>
        <taxon>Metakinetoplastina</taxon>
        <taxon>Trypanosomatida</taxon>
        <taxon>Trypanosomatidae</taxon>
        <taxon>Strigomonadinae</taxon>
        <taxon>Angomonas</taxon>
    </lineage>
</organism>
<accession>A0A7G2CJ24</accession>
<dbReference type="EMBL" id="LR877154">
    <property type="protein sequence ID" value="CAD2218262.1"/>
    <property type="molecule type" value="Genomic_DNA"/>
</dbReference>
<protein>
    <submittedName>
        <fullName evidence="2">Uncharacterized protein</fullName>
    </submittedName>
</protein>
<dbReference type="OrthoDB" id="271594at2759"/>
<evidence type="ECO:0000313" key="3">
    <source>
        <dbReference type="Proteomes" id="UP000515908"/>
    </source>
</evidence>
<proteinExistence type="predicted"/>
<feature type="compositionally biased region" description="Basic and acidic residues" evidence="1">
    <location>
        <begin position="373"/>
        <end position="399"/>
    </location>
</feature>
<feature type="region of interest" description="Disordered" evidence="1">
    <location>
        <begin position="373"/>
        <end position="411"/>
    </location>
</feature>
<keyword evidence="3" id="KW-1185">Reference proteome</keyword>
<sequence length="411" mass="46464">MTDVGEHTDYVAKPEYITSTEPLDSTTNQVVNLMPPSAPPAIKVNLEERVPVMGRLQALVPTHFTDIDKLEEGIPEDVLFHPYFDCQGGLRSIGQKFPDYFQVVENTIRRRPAHLAPMALGDLTLQQSPLPDVAELVRKEVCDSDIPHWVSVTYLYEQLTPAQKREIKTHFKSFSSFLRAHGSELAMSIDLLQVSMWARNPTAGSVTTPIEKGGVAAPLYTPVQVLNELFDRFPRNKSLSLKDALELLPKEMVLCLPRNVAGWLSAQKRYFIVDHLDEKENLEKVTVRRRSDTQPLDLVFLLYRALAAKDTTHVAVTALDELLDPAAKTTISRLGVEELASVAPEWLTIGEEEGTPHLYALRSLEALEERILSEKEESKQDNENRQRKKEYLDKKERQFMTKPPPKFEGGV</sequence>
<feature type="compositionally biased region" description="Pro residues" evidence="1">
    <location>
        <begin position="402"/>
        <end position="411"/>
    </location>
</feature>
<dbReference type="AlphaFoldDB" id="A0A7G2CJ24"/>
<gene>
    <name evidence="2" type="ORF">ADEAN_000575000</name>
</gene>
<name>A0A7G2CJ24_9TRYP</name>
<dbReference type="Proteomes" id="UP000515908">
    <property type="component" value="Chromosome 10"/>
</dbReference>
<dbReference type="VEuPathDB" id="TriTrypDB:ADEAN_000575000"/>